<protein>
    <submittedName>
        <fullName evidence="1">Uncharacterized protein</fullName>
    </submittedName>
</protein>
<accession>A0A9P5TWV9</accession>
<comment type="caution">
    <text evidence="1">The sequence shown here is derived from an EMBL/GenBank/DDBJ whole genome shotgun (WGS) entry which is preliminary data.</text>
</comment>
<name>A0A9P5TWV9_9AGAR</name>
<dbReference type="Proteomes" id="UP000772434">
    <property type="component" value="Unassembled WGS sequence"/>
</dbReference>
<sequence length="347" mass="38699">MDDSQMVDLGSTTTAIPPFTSTIDPSNNSLDLTFTADNESITLSFDSANETLTSVNTSSTLVTTATPSAIHLPMETLNGGSITTASSLNESSNSLYSSNLSFVTTTVTPTQSQLFDTPASYTISLNPITAVRYGYIQHLPSPEIWGKWKRGYYIGDPLDNRIKASIFFDEQRKSYRTPFSDEERILPPQAPLQQVPPECLPHVIKDIPCLALGTPLLHGPVMGSGTLIPASSCYKRGLVLTPLFHTDRLYYILCLHDDHDLFLIRVHERFMDKQWSSWKQLKQIYGKNCLTVLFSAGVDNFEQILEGVKRQHSFDRYVSQQQYGSSSSLGFLPNFWNSLTKSCGERK</sequence>
<keyword evidence="2" id="KW-1185">Reference proteome</keyword>
<evidence type="ECO:0000313" key="2">
    <source>
        <dbReference type="Proteomes" id="UP000772434"/>
    </source>
</evidence>
<evidence type="ECO:0000313" key="1">
    <source>
        <dbReference type="EMBL" id="KAF9058800.1"/>
    </source>
</evidence>
<reference evidence="1" key="1">
    <citation type="submission" date="2020-11" db="EMBL/GenBank/DDBJ databases">
        <authorList>
            <consortium name="DOE Joint Genome Institute"/>
            <person name="Ahrendt S."/>
            <person name="Riley R."/>
            <person name="Andreopoulos W."/>
            <person name="Labutti K."/>
            <person name="Pangilinan J."/>
            <person name="Ruiz-Duenas F.J."/>
            <person name="Barrasa J.M."/>
            <person name="Sanchez-Garcia M."/>
            <person name="Camarero S."/>
            <person name="Miyauchi S."/>
            <person name="Serrano A."/>
            <person name="Linde D."/>
            <person name="Babiker R."/>
            <person name="Drula E."/>
            <person name="Ayuso-Fernandez I."/>
            <person name="Pacheco R."/>
            <person name="Padilla G."/>
            <person name="Ferreira P."/>
            <person name="Barriuso J."/>
            <person name="Kellner H."/>
            <person name="Castanera R."/>
            <person name="Alfaro M."/>
            <person name="Ramirez L."/>
            <person name="Pisabarro A.G."/>
            <person name="Kuo A."/>
            <person name="Tritt A."/>
            <person name="Lipzen A."/>
            <person name="He G."/>
            <person name="Yan M."/>
            <person name="Ng V."/>
            <person name="Cullen D."/>
            <person name="Martin F."/>
            <person name="Rosso M.-N."/>
            <person name="Henrissat B."/>
            <person name="Hibbett D."/>
            <person name="Martinez A.T."/>
            <person name="Grigoriev I.V."/>
        </authorList>
    </citation>
    <scope>NUCLEOTIDE SEQUENCE</scope>
    <source>
        <strain evidence="1">AH 40177</strain>
    </source>
</reference>
<organism evidence="1 2">
    <name type="scientific">Rhodocollybia butyracea</name>
    <dbReference type="NCBI Taxonomy" id="206335"/>
    <lineage>
        <taxon>Eukaryota</taxon>
        <taxon>Fungi</taxon>
        <taxon>Dikarya</taxon>
        <taxon>Basidiomycota</taxon>
        <taxon>Agaricomycotina</taxon>
        <taxon>Agaricomycetes</taxon>
        <taxon>Agaricomycetidae</taxon>
        <taxon>Agaricales</taxon>
        <taxon>Marasmiineae</taxon>
        <taxon>Omphalotaceae</taxon>
        <taxon>Rhodocollybia</taxon>
    </lineage>
</organism>
<proteinExistence type="predicted"/>
<dbReference type="AlphaFoldDB" id="A0A9P5TWV9"/>
<gene>
    <name evidence="1" type="ORF">BDP27DRAFT_1432280</name>
</gene>
<dbReference type="EMBL" id="JADNRY010000350">
    <property type="protein sequence ID" value="KAF9058800.1"/>
    <property type="molecule type" value="Genomic_DNA"/>
</dbReference>